<protein>
    <recommendedName>
        <fullName evidence="3">Septin-type G domain-containing protein</fullName>
    </recommendedName>
</protein>
<dbReference type="FunFam" id="3.40.50.300:FF:004886">
    <property type="entry name" value="Septin 5a"/>
    <property type="match status" value="1"/>
</dbReference>
<keyword evidence="1" id="KW-0342">GTP-binding</keyword>
<dbReference type="Bgee" id="ENSPANG00000001023">
    <property type="expression patterns" value="Expressed in prefrontal cortex and 65 other cell types or tissues"/>
</dbReference>
<evidence type="ECO:0000313" key="4">
    <source>
        <dbReference type="Ensembl" id="ENSPANP00000026927.2"/>
    </source>
</evidence>
<dbReference type="PROSITE" id="PS51719">
    <property type="entry name" value="G_SEPTIN"/>
    <property type="match status" value="1"/>
</dbReference>
<dbReference type="Pfam" id="PF00735">
    <property type="entry name" value="Septin"/>
    <property type="match status" value="1"/>
</dbReference>
<dbReference type="GeneTree" id="ENSGT00940000159913"/>
<feature type="domain" description="Septin-type G" evidence="3">
    <location>
        <begin position="111"/>
        <end position="259"/>
    </location>
</feature>
<dbReference type="ExpressionAtlas" id="A0A2I3LU08">
    <property type="expression patterns" value="baseline"/>
</dbReference>
<feature type="compositionally biased region" description="Low complexity" evidence="2">
    <location>
        <begin position="319"/>
        <end position="332"/>
    </location>
</feature>
<feature type="region of interest" description="Disordered" evidence="2">
    <location>
        <begin position="1"/>
        <end position="37"/>
    </location>
</feature>
<feature type="region of interest" description="Disordered" evidence="2">
    <location>
        <begin position="319"/>
        <end position="380"/>
    </location>
</feature>
<reference evidence="4 5" key="1">
    <citation type="submission" date="2012-03" db="EMBL/GenBank/DDBJ databases">
        <title>Whole Genome Assembly of Papio anubis.</title>
        <authorList>
            <person name="Liu Y.L."/>
            <person name="Abraham K.A."/>
            <person name="Akbar H.A."/>
            <person name="Ali S.A."/>
            <person name="Anosike U.A."/>
            <person name="Aqrawi P.A."/>
            <person name="Arias F.A."/>
            <person name="Attaway T.A."/>
            <person name="Awwad R.A."/>
            <person name="Babu C.B."/>
            <person name="Bandaranaike D.B."/>
            <person name="Battles P.B."/>
            <person name="Bell A.B."/>
            <person name="Beltran B.B."/>
            <person name="Berhane-Mersha D.B."/>
            <person name="Bess C.B."/>
            <person name="Bickham C.B."/>
            <person name="Bolden T.B."/>
            <person name="Carter K.C."/>
            <person name="Chau D.C."/>
            <person name="Chavez A.C."/>
            <person name="Clerc-Blankenburg K.C."/>
            <person name="Coyle M.C."/>
            <person name="Dao M.D."/>
            <person name="Davila M.L.D."/>
            <person name="Davy-Carroll L.D."/>
            <person name="Denson S.D."/>
            <person name="Dinh H.D."/>
            <person name="Fernandez S.F."/>
            <person name="Fernando P.F."/>
            <person name="Forbes L.F."/>
            <person name="Francis C.F."/>
            <person name="Francisco L.F."/>
            <person name="Fu Q.F."/>
            <person name="Garcia-Iii R.G."/>
            <person name="Garrett T.G."/>
            <person name="Gross S.G."/>
            <person name="Gubbala S.G."/>
            <person name="Hirani K.H."/>
            <person name="Hogues M.H."/>
            <person name="Hollins B.H."/>
            <person name="Jackson L.J."/>
            <person name="Javaid M.J."/>
            <person name="Jhangiani S.J."/>
            <person name="Johnson A.J."/>
            <person name="Johnson B.J."/>
            <person name="Jones J.J."/>
            <person name="Joshi V.J."/>
            <person name="Kalu J.K."/>
            <person name="Khan N.K."/>
            <person name="Korchina V.K."/>
            <person name="Kovar C.K."/>
            <person name="Lago L.L."/>
            <person name="Lara F.L."/>
            <person name="Le T.-K.L."/>
            <person name="Lee S.L."/>
            <person name="Legall-Iii F.L."/>
            <person name="Lemon S.L."/>
            <person name="Liu J.L."/>
            <person name="Liu Y.-S.L."/>
            <person name="Liyanage D.L."/>
            <person name="Lopez J.L."/>
            <person name="Lorensuhewa L.L."/>
            <person name="Mata R.M."/>
            <person name="Mathew T.M."/>
            <person name="Mercado C.M."/>
            <person name="Mercado I.M."/>
            <person name="Morales K.M."/>
            <person name="Morgan M.M."/>
            <person name="Munidasa M.M."/>
            <person name="Ngo D.N."/>
            <person name="Nguyen L.N."/>
            <person name="Nguyen T.N."/>
            <person name="Nguyen N.N."/>
            <person name="Obregon M.O."/>
            <person name="Okwuonu G.O."/>
            <person name="Ongeri F.O."/>
            <person name="Onwere C.O."/>
            <person name="Osifeso I.O."/>
            <person name="Parra A.P."/>
            <person name="Patil S.P."/>
            <person name="Perez A.P."/>
            <person name="Perez Y.P."/>
            <person name="Pham C.P."/>
            <person name="Pu L.-L.P."/>
            <person name="Puazo M.P."/>
            <person name="Quiroz J.Q."/>
            <person name="Rouhana J.R."/>
            <person name="Ruiz M.R."/>
            <person name="Ruiz S.-J.R."/>
            <person name="Saada N.S."/>
            <person name="Santibanez J.S."/>
            <person name="Scheel M.S."/>
            <person name="Schneider B.S."/>
            <person name="Simmons D.S."/>
            <person name="Sisson I.S."/>
            <person name="Tang L.-Y.T."/>
            <person name="Thornton R.T."/>
            <person name="Tisius J.T."/>
            <person name="Toledanes G.T."/>
            <person name="Trejos Z.T."/>
            <person name="Usmani K.U."/>
            <person name="Varghese R.V."/>
            <person name="Vattathil S.V."/>
            <person name="Vee V.V."/>
            <person name="Walker D.W."/>
            <person name="Weissenberger G.W."/>
            <person name="White C.W."/>
            <person name="Williams A.W."/>
            <person name="Woodworth J.W."/>
            <person name="Wright R.W."/>
            <person name="Zhu Y.Z."/>
            <person name="Han Y.H."/>
            <person name="Newsham I.N."/>
            <person name="Nazareth L.N."/>
            <person name="Worley K.W."/>
            <person name="Muzny D.M."/>
            <person name="Rogers J.R."/>
            <person name="Gibbs R.G."/>
        </authorList>
    </citation>
    <scope>NUCLEOTIDE SEQUENCE [LARGE SCALE GENOMIC DNA]</scope>
</reference>
<dbReference type="Gene3D" id="3.40.50.300">
    <property type="entry name" value="P-loop containing nucleotide triphosphate hydrolases"/>
    <property type="match status" value="1"/>
</dbReference>
<dbReference type="GO" id="GO:0005525">
    <property type="term" value="F:GTP binding"/>
    <property type="evidence" value="ECO:0007669"/>
    <property type="project" value="UniProtKB-KW"/>
</dbReference>
<dbReference type="Ensembl" id="ENSPANT00000056155.2">
    <property type="protein sequence ID" value="ENSPANP00000026927.2"/>
    <property type="gene ID" value="ENSPANG00000001023.3"/>
</dbReference>
<dbReference type="InterPro" id="IPR027417">
    <property type="entry name" value="P-loop_NTPase"/>
</dbReference>
<keyword evidence="5" id="KW-1185">Reference proteome</keyword>
<reference evidence="4" key="2">
    <citation type="submission" date="2025-08" db="UniProtKB">
        <authorList>
            <consortium name="Ensembl"/>
        </authorList>
    </citation>
    <scope>IDENTIFICATION</scope>
</reference>
<evidence type="ECO:0000259" key="3">
    <source>
        <dbReference type="PROSITE" id="PS51719"/>
    </source>
</evidence>
<reference evidence="4" key="3">
    <citation type="submission" date="2025-09" db="UniProtKB">
        <authorList>
            <consortium name="Ensembl"/>
        </authorList>
    </citation>
    <scope>IDENTIFICATION</scope>
</reference>
<dbReference type="PANTHER" id="PTHR18884">
    <property type="entry name" value="SEPTIN"/>
    <property type="match status" value="1"/>
</dbReference>
<evidence type="ECO:0000313" key="5">
    <source>
        <dbReference type="Proteomes" id="UP000028761"/>
    </source>
</evidence>
<name>A0A2I3LU08_PAPAN</name>
<accession>A0A2I3LU08</accession>
<proteinExistence type="inferred from homology"/>
<evidence type="ECO:0000256" key="1">
    <source>
        <dbReference type="RuleBase" id="RU004560"/>
    </source>
</evidence>
<dbReference type="SUPFAM" id="SSF52540">
    <property type="entry name" value="P-loop containing nucleoside triphosphate hydrolases"/>
    <property type="match status" value="1"/>
</dbReference>
<organism evidence="4 5">
    <name type="scientific">Papio anubis</name>
    <name type="common">Olive baboon</name>
    <dbReference type="NCBI Taxonomy" id="9555"/>
    <lineage>
        <taxon>Eukaryota</taxon>
        <taxon>Metazoa</taxon>
        <taxon>Chordata</taxon>
        <taxon>Craniata</taxon>
        <taxon>Vertebrata</taxon>
        <taxon>Euteleostomi</taxon>
        <taxon>Mammalia</taxon>
        <taxon>Eutheria</taxon>
        <taxon>Euarchontoglires</taxon>
        <taxon>Primates</taxon>
        <taxon>Haplorrhini</taxon>
        <taxon>Catarrhini</taxon>
        <taxon>Cercopithecidae</taxon>
        <taxon>Cercopithecinae</taxon>
        <taxon>Papio</taxon>
    </lineage>
</organism>
<evidence type="ECO:0000256" key="2">
    <source>
        <dbReference type="SAM" id="MobiDB-lite"/>
    </source>
</evidence>
<dbReference type="InterPro" id="IPR030379">
    <property type="entry name" value="G_SEPTIN_dom"/>
</dbReference>
<dbReference type="Proteomes" id="UP000028761">
    <property type="component" value="Chromosome 16"/>
</dbReference>
<dbReference type="AlphaFoldDB" id="A0A2I3LU08"/>
<sequence length="524" mass="56961">MPSTTPSGERGLLRKALPRRPQHSRPGLTSLLPTAGSPSLTMWTSSLSSTSATRAASTERTSKTTECTAACTSSPPSGMGAWLSWGQTRECTPLQYGPWLCLCPRLAALGRLRPVDVGFMKALHEKVNIVPLIAKADCLVPSEIRKLKERIREEIDKFGIHVYQFPECDSDEDEDFKQQDRELKESAPFAVIGSNTVVEAKGQRVRGRLYPWGIVEVENQAHCDFVKLRNMLIRTHMHDLKDVTCDVHYENYRAHCIQQMTSKLTQDSRMESPIPILPLPTPDAETEKLIRMKDEEVCGAVGVAEAGGRDALPRCCSPARLSPPARPPAAEAHAGDAAEDEAADAGPVTLVADTPSVSRTPSHPWTPDRTVPDPETRGHSPQLTLIYSQHHPLPGHSYLLPRGWTVAPAQLALSGLGGSGAKFGGTSKIRLSCPSPAPRRSHHPNCRPCSSRQANLGRGGFPGSWVCSLPQCCRTDLGALLCLLPRVTQQVLRPHFLSRRAGSSLSPRSPAGRVGLNQMGALQT</sequence>
<comment type="similarity">
    <text evidence="1">Belongs to the TRAFAC class TrmE-Era-EngA-EngB-Septin-like GTPase superfamily. Septin GTPase family.</text>
</comment>
<feature type="region of interest" description="Disordered" evidence="2">
    <location>
        <begin position="500"/>
        <end position="524"/>
    </location>
</feature>
<keyword evidence="1" id="KW-0547">Nucleotide-binding</keyword>